<evidence type="ECO:0000313" key="3">
    <source>
        <dbReference type="Proteomes" id="UP000092884"/>
    </source>
</evidence>
<protein>
    <recommendedName>
        <fullName evidence="4">Lipoprotein</fullName>
    </recommendedName>
</protein>
<dbReference type="Proteomes" id="UP000092884">
    <property type="component" value="Chromosome"/>
</dbReference>
<keyword evidence="1" id="KW-0732">Signal</keyword>
<proteinExistence type="predicted"/>
<dbReference type="KEGG" id="het:BBW65_01460"/>
<reference evidence="3" key="1">
    <citation type="submission" date="2016-07" db="EMBL/GenBank/DDBJ databases">
        <authorList>
            <person name="Florea S."/>
            <person name="Webb J.S."/>
            <person name="Jaromczyk J."/>
            <person name="Schardl C.L."/>
        </authorList>
    </citation>
    <scope>NUCLEOTIDE SEQUENCE [LARGE SCALE GENOMIC DNA]</scope>
    <source>
        <strain evidence="3">MIT 01-6242</strain>
    </source>
</reference>
<gene>
    <name evidence="2" type="ORF">BBW65_01460</name>
</gene>
<organism evidence="2 3">
    <name type="scientific">Helicobacter enhydrae</name>
    <dbReference type="NCBI Taxonomy" id="222136"/>
    <lineage>
        <taxon>Bacteria</taxon>
        <taxon>Pseudomonadati</taxon>
        <taxon>Campylobacterota</taxon>
        <taxon>Epsilonproteobacteria</taxon>
        <taxon>Campylobacterales</taxon>
        <taxon>Helicobacteraceae</taxon>
        <taxon>Helicobacter</taxon>
    </lineage>
</organism>
<evidence type="ECO:0008006" key="4">
    <source>
        <dbReference type="Google" id="ProtNLM"/>
    </source>
</evidence>
<keyword evidence="3" id="KW-1185">Reference proteome</keyword>
<evidence type="ECO:0000313" key="2">
    <source>
        <dbReference type="EMBL" id="ANV97554.1"/>
    </source>
</evidence>
<feature type="chain" id="PRO_5008530219" description="Lipoprotein" evidence="1">
    <location>
        <begin position="27"/>
        <end position="196"/>
    </location>
</feature>
<evidence type="ECO:0000256" key="1">
    <source>
        <dbReference type="SAM" id="SignalP"/>
    </source>
</evidence>
<dbReference type="OrthoDB" id="5329047at2"/>
<dbReference type="PROSITE" id="PS51257">
    <property type="entry name" value="PROKAR_LIPOPROTEIN"/>
    <property type="match status" value="1"/>
</dbReference>
<sequence length="196" mass="21981">MFEKMRKALYCCFIGGALMMSGCASSTQSGNGWDQFLSFFGANGEINPDAIDKLEHISGTKLLLFNTIPIKFYDIAIIRITQYAINIDLFQAGTPIGVIAIGRDEICYQGECAPKSLVTRKILGLVSYPELLDDIFLARDIFNSKGLRIGKNGNLIQRFLLNDQEIFYERSVDFTLFKNLTTGVTISIQKYHPPKM</sequence>
<name>A0A1B1U444_9HELI</name>
<feature type="signal peptide" evidence="1">
    <location>
        <begin position="1"/>
        <end position="26"/>
    </location>
</feature>
<accession>A0A1B1U444</accession>
<dbReference type="AlphaFoldDB" id="A0A1B1U444"/>
<dbReference type="RefSeq" id="WP_066338739.1">
    <property type="nucleotide sequence ID" value="NZ_CP016503.1"/>
</dbReference>
<dbReference type="STRING" id="222136.BBW65_01460"/>
<dbReference type="EMBL" id="CP016503">
    <property type="protein sequence ID" value="ANV97554.1"/>
    <property type="molecule type" value="Genomic_DNA"/>
</dbReference>